<keyword evidence="2" id="KW-1185">Reference proteome</keyword>
<evidence type="ECO:0000313" key="2">
    <source>
        <dbReference type="Proteomes" id="UP001549749"/>
    </source>
</evidence>
<proteinExistence type="predicted"/>
<reference evidence="1 2" key="1">
    <citation type="submission" date="2024-06" db="EMBL/GenBank/DDBJ databases">
        <title>Chitinophaga defluvii sp. nov., isolated from municipal sewage.</title>
        <authorList>
            <person name="Zhang L."/>
        </authorList>
    </citation>
    <scope>NUCLEOTIDE SEQUENCE [LARGE SCALE GENOMIC DNA]</scope>
    <source>
        <strain evidence="1 2">H8</strain>
    </source>
</reference>
<name>A0ABV2TCH5_9BACT</name>
<comment type="caution">
    <text evidence="1">The sequence shown here is derived from an EMBL/GenBank/DDBJ whole genome shotgun (WGS) entry which is preliminary data.</text>
</comment>
<protein>
    <submittedName>
        <fullName evidence="1">Uncharacterized protein</fullName>
    </submittedName>
</protein>
<organism evidence="1 2">
    <name type="scientific">Chitinophaga defluvii</name>
    <dbReference type="NCBI Taxonomy" id="3163343"/>
    <lineage>
        <taxon>Bacteria</taxon>
        <taxon>Pseudomonadati</taxon>
        <taxon>Bacteroidota</taxon>
        <taxon>Chitinophagia</taxon>
        <taxon>Chitinophagales</taxon>
        <taxon>Chitinophagaceae</taxon>
        <taxon>Chitinophaga</taxon>
    </lineage>
</organism>
<evidence type="ECO:0000313" key="1">
    <source>
        <dbReference type="EMBL" id="MET7000718.1"/>
    </source>
</evidence>
<gene>
    <name evidence="1" type="ORF">ABR189_25265</name>
</gene>
<dbReference type="Proteomes" id="UP001549749">
    <property type="component" value="Unassembled WGS sequence"/>
</dbReference>
<dbReference type="EMBL" id="JBEXAC010000002">
    <property type="protein sequence ID" value="MET7000718.1"/>
    <property type="molecule type" value="Genomic_DNA"/>
</dbReference>
<accession>A0ABV2TCH5</accession>
<sequence>MQTAPGTCAGNGKEKRKKMENDAEEFLRGVNDFAASLVKKGYIRFFMTNGAYPDRLAGSLKQYLFASMMGEEPGVAKGLSLRTYLSWEGDQKESVEVYFKVGLEGQYKLLVKSMEILKIDQFRSVLDRVMIVPITEKDIPTCRQALRLIDPIRAVKPRHKIRV</sequence>
<dbReference type="RefSeq" id="WP_354663270.1">
    <property type="nucleotide sequence ID" value="NZ_JBEXAC010000002.1"/>
</dbReference>